<proteinExistence type="predicted"/>
<accession>A0AAP4BPZ7</accession>
<organism evidence="2 3">
    <name type="scientific">Corynebacterium pseudodiphtheriticum</name>
    <dbReference type="NCBI Taxonomy" id="37637"/>
    <lineage>
        <taxon>Bacteria</taxon>
        <taxon>Bacillati</taxon>
        <taxon>Actinomycetota</taxon>
        <taxon>Actinomycetes</taxon>
        <taxon>Mycobacteriales</taxon>
        <taxon>Corynebacteriaceae</taxon>
        <taxon>Corynebacterium</taxon>
    </lineage>
</organism>
<dbReference type="PROSITE" id="PS51340">
    <property type="entry name" value="MOSC"/>
    <property type="match status" value="1"/>
</dbReference>
<evidence type="ECO:0000313" key="3">
    <source>
        <dbReference type="Proteomes" id="UP001224412"/>
    </source>
</evidence>
<evidence type="ECO:0000259" key="1">
    <source>
        <dbReference type="PROSITE" id="PS51340"/>
    </source>
</evidence>
<dbReference type="Gene3D" id="2.40.33.20">
    <property type="entry name" value="PK beta-barrel domain-like"/>
    <property type="match status" value="1"/>
</dbReference>
<dbReference type="AlphaFoldDB" id="A0AAP4BPZ7"/>
<dbReference type="Proteomes" id="UP001224412">
    <property type="component" value="Unassembled WGS sequence"/>
</dbReference>
<dbReference type="PANTHER" id="PTHR30212:SF2">
    <property type="entry name" value="PROTEIN YIIM"/>
    <property type="match status" value="1"/>
</dbReference>
<dbReference type="InterPro" id="IPR005302">
    <property type="entry name" value="MoCF_Sase_C"/>
</dbReference>
<gene>
    <name evidence="2" type="ORF">QPX42_06165</name>
</gene>
<protein>
    <submittedName>
        <fullName evidence="2">MOSC domain-containing protein</fullName>
    </submittedName>
</protein>
<dbReference type="GO" id="GO:0003824">
    <property type="term" value="F:catalytic activity"/>
    <property type="evidence" value="ECO:0007669"/>
    <property type="project" value="InterPro"/>
</dbReference>
<dbReference type="Pfam" id="PF03473">
    <property type="entry name" value="MOSC"/>
    <property type="match status" value="1"/>
</dbReference>
<dbReference type="GO" id="GO:0030151">
    <property type="term" value="F:molybdenum ion binding"/>
    <property type="evidence" value="ECO:0007669"/>
    <property type="project" value="InterPro"/>
</dbReference>
<feature type="domain" description="MOSC" evidence="1">
    <location>
        <begin position="34"/>
        <end position="168"/>
    </location>
</feature>
<dbReference type="RefSeq" id="WP_272698220.1">
    <property type="nucleotide sequence ID" value="NZ_JAQPSI010000011.1"/>
</dbReference>
<evidence type="ECO:0000313" key="2">
    <source>
        <dbReference type="EMBL" id="MDK4307126.1"/>
    </source>
</evidence>
<dbReference type="SUPFAM" id="SSF50800">
    <property type="entry name" value="PK beta-barrel domain-like"/>
    <property type="match status" value="1"/>
</dbReference>
<comment type="caution">
    <text evidence="2">The sequence shown here is derived from an EMBL/GenBank/DDBJ whole genome shotgun (WGS) entry which is preliminary data.</text>
</comment>
<name>A0AAP4BPZ7_9CORY</name>
<dbReference type="PANTHER" id="PTHR30212">
    <property type="entry name" value="PROTEIN YIIM"/>
    <property type="match status" value="1"/>
</dbReference>
<dbReference type="GO" id="GO:0030170">
    <property type="term" value="F:pyridoxal phosphate binding"/>
    <property type="evidence" value="ECO:0007669"/>
    <property type="project" value="InterPro"/>
</dbReference>
<reference evidence="2" key="1">
    <citation type="submission" date="2023-05" db="EMBL/GenBank/DDBJ databases">
        <title>Metabolic capabilities are highly conserved among human nasal-associated Corynebacterium species in pangenomic analyses.</title>
        <authorList>
            <person name="Tran T.H."/>
            <person name="Roberts A.Q."/>
            <person name="Escapa I.F."/>
            <person name="Gao W."/>
            <person name="Conlan S."/>
            <person name="Kong H."/>
            <person name="Segre J.A."/>
            <person name="Kelly M.S."/>
            <person name="Lemon K.P."/>
        </authorList>
    </citation>
    <scope>NUCLEOTIDE SEQUENCE</scope>
    <source>
        <strain evidence="2">KPL2773</strain>
    </source>
</reference>
<sequence>MKVISTNVAVRRADPSRRHTYTGIDKQPQPAIELKIPGPHYGDGSGIIGDSIGDHKHHGGADKAIYAFAREELDYWETELHRDFRNGFFGENLTTSGISLANLLINQQISIGDALLEVSIPRSPCATFAGWINEKGFLKSFTNHGDCGAYLRIITPGTITAGDGMELVGKPDHDVTMGMAFRAKMGDMDLARHVVKIGCLAPVHHKQLEAKLTKYDTQARG</sequence>
<dbReference type="EMBL" id="JASNVH010000008">
    <property type="protein sequence ID" value="MDK4307126.1"/>
    <property type="molecule type" value="Genomic_DNA"/>
</dbReference>
<dbReference type="InterPro" id="IPR011037">
    <property type="entry name" value="Pyrv_Knase-like_insert_dom_sf"/>
</dbReference>
<dbReference type="InterPro" id="IPR052353">
    <property type="entry name" value="Benzoxazolinone_Detox_Enz"/>
</dbReference>